<dbReference type="EMBL" id="CP011125">
    <property type="protein sequence ID" value="AKF02872.1"/>
    <property type="molecule type" value="Genomic_DNA"/>
</dbReference>
<dbReference type="OrthoDB" id="5392467at2"/>
<dbReference type="KEGG" id="samy:DB32_000020"/>
<protein>
    <recommendedName>
        <fullName evidence="3">AgmX/PglI C-terminal domain-containing protein</fullName>
    </recommendedName>
</protein>
<proteinExistence type="predicted"/>
<sequence length="352" mass="38383">MLRPPLIVLGALSLVTLVACGSAPSRSVASRPRRATIATGAIQSGAVYTIDHDVEERLDGVLQRVRHTRVVLWIGARGDDGAYPATATLTQQQEGDQASATVDVVLQLAPDGTLRGDPILVCDRGGDDLADARFIRHVIAPYPRARSSELFVEQREQPLVARTRRVADGLRAEATLELDDDPIALAHATGLARVRVIADLDEVDAMAFDVRTRIEGTSMVRDDGTPERSRAVRIDEHTRSVRTGVERPPSTSCGYDVRAVIRRIQAQQHVLRGCYQQQLRDDPALRGRIKVRMTIEAESGEVTGVRVVERSMPGARGEAVAACIVEEMDGWVIDPGPEGASVTYQFPFVFEP</sequence>
<dbReference type="Proteomes" id="UP000034883">
    <property type="component" value="Chromosome"/>
</dbReference>
<dbReference type="PROSITE" id="PS51257">
    <property type="entry name" value="PROKAR_LIPOPROTEIN"/>
    <property type="match status" value="1"/>
</dbReference>
<dbReference type="AlphaFoldDB" id="A0A0F6YFM5"/>
<evidence type="ECO:0008006" key="3">
    <source>
        <dbReference type="Google" id="ProtNLM"/>
    </source>
</evidence>
<dbReference type="RefSeq" id="WP_053230369.1">
    <property type="nucleotide sequence ID" value="NZ_CP011125.1"/>
</dbReference>
<keyword evidence="2" id="KW-1185">Reference proteome</keyword>
<organism evidence="1 2">
    <name type="scientific">Sandaracinus amylolyticus</name>
    <dbReference type="NCBI Taxonomy" id="927083"/>
    <lineage>
        <taxon>Bacteria</taxon>
        <taxon>Pseudomonadati</taxon>
        <taxon>Myxococcota</taxon>
        <taxon>Polyangia</taxon>
        <taxon>Polyangiales</taxon>
        <taxon>Sandaracinaceae</taxon>
        <taxon>Sandaracinus</taxon>
    </lineage>
</organism>
<dbReference type="NCBIfam" id="NF033768">
    <property type="entry name" value="myxo_SS_tail"/>
    <property type="match status" value="1"/>
</dbReference>
<gene>
    <name evidence="1" type="ORF">DB32_000020</name>
</gene>
<dbReference type="STRING" id="927083.DB32_000020"/>
<evidence type="ECO:0000313" key="1">
    <source>
        <dbReference type="EMBL" id="AKF02872.1"/>
    </source>
</evidence>
<reference evidence="1 2" key="1">
    <citation type="submission" date="2015-03" db="EMBL/GenBank/DDBJ databases">
        <title>Genome assembly of Sandaracinus amylolyticus DSM 53668.</title>
        <authorList>
            <person name="Sharma G."/>
            <person name="Subramanian S."/>
        </authorList>
    </citation>
    <scope>NUCLEOTIDE SEQUENCE [LARGE SCALE GENOMIC DNA]</scope>
    <source>
        <strain evidence="1 2">DSM 53668</strain>
    </source>
</reference>
<name>A0A0F6YFM5_9BACT</name>
<accession>A0A0F6YFM5</accession>
<evidence type="ECO:0000313" key="2">
    <source>
        <dbReference type="Proteomes" id="UP000034883"/>
    </source>
</evidence>
<dbReference type="InterPro" id="IPR049806">
    <property type="entry name" value="MasK-like_C"/>
</dbReference>